<keyword evidence="7" id="KW-1185">Reference proteome</keyword>
<evidence type="ECO:0000313" key="8">
    <source>
        <dbReference type="RefSeq" id="XP_008441086.2"/>
    </source>
</evidence>
<keyword evidence="2" id="KW-0863">Zinc-finger</keyword>
<dbReference type="PANTHER" id="PTHR31717">
    <property type="entry name" value="ZINC FINGER PROTEIN CONSTANS-LIKE 10"/>
    <property type="match status" value="1"/>
</dbReference>
<accession>A0A1S3B3D3</accession>
<evidence type="ECO:0000256" key="1">
    <source>
        <dbReference type="ARBA" id="ARBA00022723"/>
    </source>
</evidence>
<dbReference type="InterPro" id="IPR049808">
    <property type="entry name" value="CONSTANS-like_Bbox1"/>
</dbReference>
<sequence length="127" mass="13636">MKKLCELCGCVATVMCEADAAMLCWGCDSKVHGANFLVGKHLRVLLCHDCQAPTPWNGSGPNLVATVAFCHNCVHKKRLNNGRRCEKACGSSNGGTAPIGCDDDDDDDDDDDEIENQVVPWLSLSPS</sequence>
<dbReference type="GO" id="GO:0008270">
    <property type="term" value="F:zinc ion binding"/>
    <property type="evidence" value="ECO:0007669"/>
    <property type="project" value="UniProtKB-KW"/>
</dbReference>
<protein>
    <submittedName>
        <fullName evidence="8">Zinc finger protein At1g68190</fullName>
    </submittedName>
</protein>
<evidence type="ECO:0000256" key="4">
    <source>
        <dbReference type="SAM" id="MobiDB-lite"/>
    </source>
</evidence>
<reference evidence="8" key="2">
    <citation type="submission" date="2025-04" db="UniProtKB">
        <authorList>
            <consortium name="RefSeq"/>
        </authorList>
    </citation>
    <scope>IDENTIFICATION</scope>
</reference>
<dbReference type="PANTHER" id="PTHR31717:SF60">
    <property type="entry name" value="B-BOX TYPE ZINC FINGER FAMILY PROTEIN"/>
    <property type="match status" value="1"/>
</dbReference>
<name>A0A1S3B3D3_CUCME</name>
<feature type="compositionally biased region" description="Acidic residues" evidence="4">
    <location>
        <begin position="101"/>
        <end position="115"/>
    </location>
</feature>
<organism evidence="7 8">
    <name type="scientific">Cucumis melo</name>
    <name type="common">Muskmelon</name>
    <dbReference type="NCBI Taxonomy" id="3656"/>
    <lineage>
        <taxon>Eukaryota</taxon>
        <taxon>Viridiplantae</taxon>
        <taxon>Streptophyta</taxon>
        <taxon>Embryophyta</taxon>
        <taxon>Tracheophyta</taxon>
        <taxon>Spermatophyta</taxon>
        <taxon>Magnoliopsida</taxon>
        <taxon>eudicotyledons</taxon>
        <taxon>Gunneridae</taxon>
        <taxon>Pentapetalae</taxon>
        <taxon>rosids</taxon>
        <taxon>fabids</taxon>
        <taxon>Cucurbitales</taxon>
        <taxon>Cucurbitaceae</taxon>
        <taxon>Benincaseae</taxon>
        <taxon>Cucumis</taxon>
    </lineage>
</organism>
<proteinExistence type="predicted"/>
<dbReference type="Proteomes" id="UP001652600">
    <property type="component" value="Chromosome 8"/>
</dbReference>
<dbReference type="SMR" id="A0A1S3B3D3"/>
<feature type="region of interest" description="Disordered" evidence="4">
    <location>
        <begin position="88"/>
        <end position="127"/>
    </location>
</feature>
<evidence type="ECO:0000313" key="7">
    <source>
        <dbReference type="Proteomes" id="UP001652600"/>
    </source>
</evidence>
<dbReference type="AlphaFoldDB" id="A0A1S3B3D3"/>
<dbReference type="SMART" id="SM00336">
    <property type="entry name" value="BBOX"/>
    <property type="match status" value="1"/>
</dbReference>
<dbReference type="GeneID" id="103485314"/>
<reference evidence="6" key="1">
    <citation type="submission" date="2023-03" db="UniProtKB">
        <authorList>
            <consortium name="EnsemblPlants"/>
        </authorList>
    </citation>
    <scope>IDENTIFICATION</scope>
</reference>
<dbReference type="InterPro" id="IPR000315">
    <property type="entry name" value="Znf_B-box"/>
</dbReference>
<keyword evidence="3" id="KW-0862">Zinc</keyword>
<dbReference type="KEGG" id="cmo:103485314"/>
<dbReference type="Gramene" id="MELO3C007337.2.1">
    <property type="protein sequence ID" value="MELO3C007337.2.1"/>
    <property type="gene ID" value="MELO3C007337.2"/>
</dbReference>
<evidence type="ECO:0000313" key="6">
    <source>
        <dbReference type="EnsemblPlants" id="MELO3C007337.2.1"/>
    </source>
</evidence>
<dbReference type="EnsemblPlants" id="MELO3C007337.2.1">
    <property type="protein sequence ID" value="MELO3C007337.2.1"/>
    <property type="gene ID" value="MELO3C007337.2"/>
</dbReference>
<feature type="domain" description="B box-type" evidence="5">
    <location>
        <begin position="1"/>
        <end position="46"/>
    </location>
</feature>
<keyword evidence="1" id="KW-0479">Metal-binding</keyword>
<dbReference type="OrthoDB" id="153872at2759"/>
<evidence type="ECO:0000256" key="2">
    <source>
        <dbReference type="ARBA" id="ARBA00022771"/>
    </source>
</evidence>
<gene>
    <name evidence="8" type="primary">LOC103485314</name>
    <name evidence="6" type="synonym">103485314</name>
</gene>
<dbReference type="eggNOG" id="ENOG502S0GS">
    <property type="taxonomic scope" value="Eukaryota"/>
</dbReference>
<dbReference type="InParanoid" id="A0A1S3B3D3"/>
<evidence type="ECO:0000256" key="3">
    <source>
        <dbReference type="ARBA" id="ARBA00022833"/>
    </source>
</evidence>
<dbReference type="CDD" id="cd19821">
    <property type="entry name" value="Bbox1_BBX-like"/>
    <property type="match status" value="1"/>
</dbReference>
<evidence type="ECO:0000259" key="5">
    <source>
        <dbReference type="SMART" id="SM00336"/>
    </source>
</evidence>
<dbReference type="RefSeq" id="XP_008441086.2">
    <property type="nucleotide sequence ID" value="XM_008442864.2"/>
</dbReference>